<proteinExistence type="predicted"/>
<feature type="transmembrane region" description="Helical" evidence="5">
    <location>
        <begin position="6"/>
        <end position="25"/>
    </location>
</feature>
<protein>
    <submittedName>
        <fullName evidence="6">ZIP family metal transporter</fullName>
    </submittedName>
</protein>
<organism evidence="6 7">
    <name type="scientific">Fulvimonas yonginensis</name>
    <dbReference type="NCBI Taxonomy" id="1495200"/>
    <lineage>
        <taxon>Bacteria</taxon>
        <taxon>Pseudomonadati</taxon>
        <taxon>Pseudomonadota</taxon>
        <taxon>Gammaproteobacteria</taxon>
        <taxon>Lysobacterales</taxon>
        <taxon>Rhodanobacteraceae</taxon>
        <taxon>Fulvimonas</taxon>
    </lineage>
</organism>
<evidence type="ECO:0000313" key="7">
    <source>
        <dbReference type="Proteomes" id="UP001381174"/>
    </source>
</evidence>
<dbReference type="Pfam" id="PF02535">
    <property type="entry name" value="Zip"/>
    <property type="match status" value="1"/>
</dbReference>
<evidence type="ECO:0000313" key="6">
    <source>
        <dbReference type="EMBL" id="MEI7035605.1"/>
    </source>
</evidence>
<feature type="transmembrane region" description="Helical" evidence="5">
    <location>
        <begin position="94"/>
        <end position="117"/>
    </location>
</feature>
<feature type="transmembrane region" description="Helical" evidence="5">
    <location>
        <begin position="212"/>
        <end position="234"/>
    </location>
</feature>
<sequence length="237" mass="24194">MLGTVLLYALAPLLAMGTGGLIAAFKPPSPKLGSAVQHFAAGVVFSALAVEILPDILHQDAPLAALAGFTAGVLLMLGLRQAGCRIEKTSSSPLGMTLIVGADVLIDGVLIGVAFGAGAREGLFVTIALAVEMLSLGLATAASLARADASRTRIIVSILVLAIMPFAGALAGNLLLGGLKGGWMEAVLAFAAASFLYLVTEELLKEAHEVREAPWMTALFFAGFIGLLLLDMVAPTG</sequence>
<dbReference type="Proteomes" id="UP001381174">
    <property type="component" value="Unassembled WGS sequence"/>
</dbReference>
<comment type="caution">
    <text evidence="6">The sequence shown here is derived from an EMBL/GenBank/DDBJ whole genome shotgun (WGS) entry which is preliminary data.</text>
</comment>
<dbReference type="EMBL" id="JBBBNY010000001">
    <property type="protein sequence ID" value="MEI7035605.1"/>
    <property type="molecule type" value="Genomic_DNA"/>
</dbReference>
<feature type="transmembrane region" description="Helical" evidence="5">
    <location>
        <begin position="123"/>
        <end position="142"/>
    </location>
</feature>
<name>A0ABU8J803_9GAMM</name>
<feature type="transmembrane region" description="Helical" evidence="5">
    <location>
        <begin position="154"/>
        <end position="176"/>
    </location>
</feature>
<keyword evidence="3 5" id="KW-1133">Transmembrane helix</keyword>
<reference evidence="6 7" key="1">
    <citation type="journal article" date="2014" name="Int. J. Syst. Evol. Microbiol.">
        <title>Fulvimonas yonginensis sp. nov., isolated from greenhouse soil, and emended description of the genus Fulvimonas.</title>
        <authorList>
            <person name="Ahn J.H."/>
            <person name="Kim S.J."/>
            <person name="Weon H.Y."/>
            <person name="Hong S.B."/>
            <person name="Seok S.J."/>
            <person name="Kwon S.W."/>
        </authorList>
    </citation>
    <scope>NUCLEOTIDE SEQUENCE [LARGE SCALE GENOMIC DNA]</scope>
    <source>
        <strain evidence="6 7">KACC 16952</strain>
    </source>
</reference>
<dbReference type="RefSeq" id="WP_336806219.1">
    <property type="nucleotide sequence ID" value="NZ_JBBBNY010000001.1"/>
</dbReference>
<keyword evidence="2 5" id="KW-0812">Transmembrane</keyword>
<keyword evidence="4 5" id="KW-0472">Membrane</keyword>
<feature type="transmembrane region" description="Helical" evidence="5">
    <location>
        <begin position="63"/>
        <end position="82"/>
    </location>
</feature>
<evidence type="ECO:0000256" key="3">
    <source>
        <dbReference type="ARBA" id="ARBA00022989"/>
    </source>
</evidence>
<evidence type="ECO:0000256" key="5">
    <source>
        <dbReference type="SAM" id="Phobius"/>
    </source>
</evidence>
<accession>A0ABU8J803</accession>
<evidence type="ECO:0000256" key="4">
    <source>
        <dbReference type="ARBA" id="ARBA00023136"/>
    </source>
</evidence>
<evidence type="ECO:0000256" key="2">
    <source>
        <dbReference type="ARBA" id="ARBA00022692"/>
    </source>
</evidence>
<keyword evidence="7" id="KW-1185">Reference proteome</keyword>
<dbReference type="InterPro" id="IPR003689">
    <property type="entry name" value="ZIP"/>
</dbReference>
<gene>
    <name evidence="6" type="ORF">WAT24_02400</name>
</gene>
<evidence type="ECO:0000256" key="1">
    <source>
        <dbReference type="ARBA" id="ARBA00004141"/>
    </source>
</evidence>
<comment type="subcellular location">
    <subcellularLocation>
        <location evidence="1">Membrane</location>
        <topology evidence="1">Multi-pass membrane protein</topology>
    </subcellularLocation>
</comment>
<feature type="transmembrane region" description="Helical" evidence="5">
    <location>
        <begin position="182"/>
        <end position="200"/>
    </location>
</feature>